<dbReference type="SUPFAM" id="SSF53474">
    <property type="entry name" value="alpha/beta-Hydrolases"/>
    <property type="match status" value="1"/>
</dbReference>
<dbReference type="InterPro" id="IPR000734">
    <property type="entry name" value="TAG_lipase"/>
</dbReference>
<dbReference type="GO" id="GO:0016042">
    <property type="term" value="P:lipid catabolic process"/>
    <property type="evidence" value="ECO:0007669"/>
    <property type="project" value="TreeGrafter"/>
</dbReference>
<evidence type="ECO:0000256" key="4">
    <source>
        <dbReference type="RuleBase" id="RU004262"/>
    </source>
</evidence>
<dbReference type="InterPro" id="IPR029058">
    <property type="entry name" value="AB_hydrolase_fold"/>
</dbReference>
<dbReference type="OrthoDB" id="8183961at2759"/>
<gene>
    <name evidence="6" type="ORF">D910_12376</name>
</gene>
<feature type="non-terminal residue" evidence="6">
    <location>
        <position position="1"/>
    </location>
</feature>
<protein>
    <recommendedName>
        <fullName evidence="5">Lipase domain-containing protein</fullName>
    </recommendedName>
</protein>
<dbReference type="InterPro" id="IPR013818">
    <property type="entry name" value="Lipase"/>
</dbReference>
<dbReference type="GO" id="GO:0005615">
    <property type="term" value="C:extracellular space"/>
    <property type="evidence" value="ECO:0007669"/>
    <property type="project" value="TreeGrafter"/>
</dbReference>
<evidence type="ECO:0000313" key="7">
    <source>
        <dbReference type="Proteomes" id="UP000030742"/>
    </source>
</evidence>
<keyword evidence="3" id="KW-0964">Secreted</keyword>
<evidence type="ECO:0000256" key="2">
    <source>
        <dbReference type="ARBA" id="ARBA00010701"/>
    </source>
</evidence>
<evidence type="ECO:0000256" key="1">
    <source>
        <dbReference type="ARBA" id="ARBA00004613"/>
    </source>
</evidence>
<comment type="similarity">
    <text evidence="2 4">Belongs to the AB hydrolase superfamily. Lipase family.</text>
</comment>
<sequence length="223" mass="24657">AAFLTSPYTITYFSFKIPIKVVVHGYGGLDIDTSSRNVSKAYQDVGYNVIIVDWKPLAEIPCYTTAYLNTWYVAQCISILMVSLLPLGVSPEIMHVVGFSLGAHVSGLAGNNLQKVLGSSFYRITVHQTMFRKCFSSIHVLGLDPALPFFATLNNDWKLDKTDAAFVDVIHTSAGTFGKLEATGHVDFYVNGGSLQPACQYRKSATLQSYHGRLVLRRIDKEH</sequence>
<comment type="subcellular location">
    <subcellularLocation>
        <location evidence="1">Secreted</location>
    </subcellularLocation>
</comment>
<feature type="non-terminal residue" evidence="6">
    <location>
        <position position="223"/>
    </location>
</feature>
<organism evidence="6 7">
    <name type="scientific">Dendroctonus ponderosae</name>
    <name type="common">Mountain pine beetle</name>
    <dbReference type="NCBI Taxonomy" id="77166"/>
    <lineage>
        <taxon>Eukaryota</taxon>
        <taxon>Metazoa</taxon>
        <taxon>Ecdysozoa</taxon>
        <taxon>Arthropoda</taxon>
        <taxon>Hexapoda</taxon>
        <taxon>Insecta</taxon>
        <taxon>Pterygota</taxon>
        <taxon>Neoptera</taxon>
        <taxon>Endopterygota</taxon>
        <taxon>Coleoptera</taxon>
        <taxon>Polyphaga</taxon>
        <taxon>Cucujiformia</taxon>
        <taxon>Curculionidae</taxon>
        <taxon>Scolytinae</taxon>
        <taxon>Dendroctonus</taxon>
    </lineage>
</organism>
<dbReference type="Pfam" id="PF00151">
    <property type="entry name" value="Lipase"/>
    <property type="match status" value="1"/>
</dbReference>
<dbReference type="Proteomes" id="UP000030742">
    <property type="component" value="Unassembled WGS sequence"/>
</dbReference>
<evidence type="ECO:0000259" key="5">
    <source>
        <dbReference type="Pfam" id="PF00151"/>
    </source>
</evidence>
<dbReference type="PRINTS" id="PR00821">
    <property type="entry name" value="TAGLIPASE"/>
</dbReference>
<dbReference type="STRING" id="77166.U4UXM6"/>
<proteinExistence type="inferred from homology"/>
<name>U4UXM6_DENPD</name>
<dbReference type="Gene3D" id="3.40.50.1820">
    <property type="entry name" value="alpha/beta hydrolase"/>
    <property type="match status" value="1"/>
</dbReference>
<feature type="domain" description="Lipase" evidence="5">
    <location>
        <begin position="13"/>
        <end position="204"/>
    </location>
</feature>
<evidence type="ECO:0000313" key="6">
    <source>
        <dbReference type="EMBL" id="ERL95106.1"/>
    </source>
</evidence>
<accession>U4UXM6</accession>
<evidence type="ECO:0000256" key="3">
    <source>
        <dbReference type="ARBA" id="ARBA00022525"/>
    </source>
</evidence>
<dbReference type="PANTHER" id="PTHR11610:SF178">
    <property type="entry name" value="LIPASE MEMBER H-A-LIKE PROTEIN"/>
    <property type="match status" value="1"/>
</dbReference>
<dbReference type="EMBL" id="KB632406">
    <property type="protein sequence ID" value="ERL95106.1"/>
    <property type="molecule type" value="Genomic_DNA"/>
</dbReference>
<reference evidence="6 7" key="1">
    <citation type="journal article" date="2013" name="Genome Biol.">
        <title>Draft genome of the mountain pine beetle, Dendroctonus ponderosae Hopkins, a major forest pest.</title>
        <authorList>
            <person name="Keeling C.I."/>
            <person name="Yuen M.M."/>
            <person name="Liao N.Y."/>
            <person name="Docking T.R."/>
            <person name="Chan S.K."/>
            <person name="Taylor G.A."/>
            <person name="Palmquist D.L."/>
            <person name="Jackman S.D."/>
            <person name="Nguyen A."/>
            <person name="Li M."/>
            <person name="Henderson H."/>
            <person name="Janes J.K."/>
            <person name="Zhao Y."/>
            <person name="Pandoh P."/>
            <person name="Moore R."/>
            <person name="Sperling F.A."/>
            <person name="Huber D.P."/>
            <person name="Birol I."/>
            <person name="Jones S.J."/>
            <person name="Bohlmann J."/>
        </authorList>
    </citation>
    <scope>NUCLEOTIDE SEQUENCE</scope>
</reference>
<dbReference type="AlphaFoldDB" id="U4UXM6"/>
<dbReference type="GO" id="GO:0016298">
    <property type="term" value="F:lipase activity"/>
    <property type="evidence" value="ECO:0007669"/>
    <property type="project" value="InterPro"/>
</dbReference>
<dbReference type="PANTHER" id="PTHR11610">
    <property type="entry name" value="LIPASE"/>
    <property type="match status" value="1"/>
</dbReference>